<comment type="function">
    <text evidence="6">Mitochondrial membrane ATP synthase (F(1)F(0) ATP synthase or Complex V) produces ATP from ADP in the presence of a proton gradient across the membrane which is generated by electron transport complexes of the respiratory chain. F-type ATPases consist of two structural domains, F(1) - containing the extramembraneous catalytic core and F(0) - containing the membrane proton channel, linked together by a central stalk and a peripheral stalk. During catalysis, ATP synthesis in the catalytic domain of F(1) is coupled via a rotary mechanism of the central stalk subunits to proton translocation. Part of the complex F(0) domain. Minor subunit located with subunit a in the membrane.</text>
</comment>
<comment type="subunit">
    <text evidence="6">F-type ATPases have 2 components, CF(1) - the catalytic core - and CF(0) - the membrane proton channel.</text>
</comment>
<evidence type="ECO:0000256" key="6">
    <source>
        <dbReference type="RuleBase" id="RU368038"/>
    </source>
</evidence>
<dbReference type="GeneID" id="8774864"/>
<keyword evidence="6" id="KW-0813">Transport</keyword>
<sequence>MPQLVPFYWMNLLTGGIIGISLLLYIVATIILPNILRLLVARAIIVRV</sequence>
<keyword evidence="6" id="KW-0406">Ion transport</keyword>
<comment type="similarity">
    <text evidence="2 6">Belongs to the ATPase protein 8 family.</text>
</comment>
<keyword evidence="5 6" id="KW-0472">Membrane</keyword>
<accession>D2CJE4</accession>
<evidence type="ECO:0000256" key="4">
    <source>
        <dbReference type="ARBA" id="ARBA00022989"/>
    </source>
</evidence>
<keyword evidence="6" id="KW-0066">ATP synthesis</keyword>
<gene>
    <name evidence="7" type="primary">atp8</name>
</gene>
<keyword evidence="3 6" id="KW-0812">Transmembrane</keyword>
<organism evidence="7">
    <name type="scientific">Candida sojae</name>
    <dbReference type="NCBI Taxonomy" id="52253"/>
    <lineage>
        <taxon>Eukaryota</taxon>
        <taxon>Fungi</taxon>
        <taxon>Dikarya</taxon>
        <taxon>Ascomycota</taxon>
        <taxon>Saccharomycotina</taxon>
        <taxon>Pichiomycetes</taxon>
        <taxon>Debaryomycetaceae</taxon>
        <taxon>Candida/Lodderomyces clade</taxon>
        <taxon>Candida</taxon>
    </lineage>
</organism>
<keyword evidence="6" id="KW-0375">Hydrogen ion transport</keyword>
<proteinExistence type="inferred from homology"/>
<protein>
    <recommendedName>
        <fullName evidence="6">ATP synthase protein 8</fullName>
    </recommendedName>
</protein>
<evidence type="ECO:0000256" key="2">
    <source>
        <dbReference type="ARBA" id="ARBA00008892"/>
    </source>
</evidence>
<keyword evidence="4 6" id="KW-1133">Transmembrane helix</keyword>
<dbReference type="EMBL" id="EF468347">
    <property type="protein sequence ID" value="ABO27145.1"/>
    <property type="molecule type" value="Genomic_DNA"/>
</dbReference>
<dbReference type="GO" id="GO:0015078">
    <property type="term" value="F:proton transmembrane transporter activity"/>
    <property type="evidence" value="ECO:0007669"/>
    <property type="project" value="UniProtKB-UniRule"/>
</dbReference>
<dbReference type="InterPro" id="IPR009230">
    <property type="entry name" value="ATP_synth_su8_fun"/>
</dbReference>
<evidence type="ECO:0000256" key="3">
    <source>
        <dbReference type="ARBA" id="ARBA00022692"/>
    </source>
</evidence>
<reference evidence="7" key="1">
    <citation type="submission" date="2007-03" db="EMBL/GenBank/DDBJ databases">
        <title>Complete mtDNA sequence of the yeast Candida sojae.</title>
        <authorList>
            <person name="Valach M."/>
            <person name="Pfeiffer I."/>
            <person name="Nosek J."/>
        </authorList>
    </citation>
    <scope>NUCLEOTIDE SEQUENCE</scope>
    <source>
        <strain evidence="7">CBS 7871</strain>
    </source>
</reference>
<dbReference type="Pfam" id="PF05933">
    <property type="entry name" value="Fun_ATP-synt_8"/>
    <property type="match status" value="1"/>
</dbReference>
<evidence type="ECO:0000256" key="1">
    <source>
        <dbReference type="ARBA" id="ARBA00004167"/>
    </source>
</evidence>
<comment type="subcellular location">
    <subcellularLocation>
        <location evidence="1">Membrane</location>
        <topology evidence="1">Single-pass membrane protein</topology>
    </subcellularLocation>
    <subcellularLocation>
        <location evidence="6">Mitochondrion inner membrane</location>
        <topology evidence="6">Single-pass membrane protein</topology>
    </subcellularLocation>
</comment>
<feature type="transmembrane region" description="Helical" evidence="6">
    <location>
        <begin position="12"/>
        <end position="32"/>
    </location>
</feature>
<dbReference type="GO" id="GO:0015986">
    <property type="term" value="P:proton motive force-driven ATP synthesis"/>
    <property type="evidence" value="ECO:0007669"/>
    <property type="project" value="UniProtKB-UniRule"/>
</dbReference>
<dbReference type="GO" id="GO:0045259">
    <property type="term" value="C:proton-transporting ATP synthase complex"/>
    <property type="evidence" value="ECO:0007669"/>
    <property type="project" value="UniProtKB-KW"/>
</dbReference>
<keyword evidence="6 7" id="KW-0496">Mitochondrion</keyword>
<keyword evidence="6" id="KW-0138">CF(0)</keyword>
<dbReference type="AlphaFoldDB" id="D2CJE4"/>
<dbReference type="GO" id="GO:0005743">
    <property type="term" value="C:mitochondrial inner membrane"/>
    <property type="evidence" value="ECO:0007669"/>
    <property type="project" value="UniProtKB-SubCell"/>
</dbReference>
<evidence type="ECO:0000256" key="5">
    <source>
        <dbReference type="ARBA" id="ARBA00023136"/>
    </source>
</evidence>
<evidence type="ECO:0000313" key="7">
    <source>
        <dbReference type="EMBL" id="ABO27145.1"/>
    </source>
</evidence>
<dbReference type="RefSeq" id="YP_003434279.1">
    <property type="nucleotide sequence ID" value="NC_013839.1"/>
</dbReference>
<name>D2CJE4_9ASCO</name>
<geneLocation type="mitochondrion" evidence="7"/>